<evidence type="ECO:0000256" key="2">
    <source>
        <dbReference type="ARBA" id="ARBA00022692"/>
    </source>
</evidence>
<dbReference type="PANTHER" id="PTHR43723">
    <property type="entry name" value="COBALT TRANSPORT PROTEIN CBIQ"/>
    <property type="match status" value="1"/>
</dbReference>
<dbReference type="PANTHER" id="PTHR43723:SF1">
    <property type="entry name" value="COBALT TRANSPORT PROTEIN CBIQ"/>
    <property type="match status" value="1"/>
</dbReference>
<feature type="transmembrane region" description="Helical" evidence="5">
    <location>
        <begin position="215"/>
        <end position="232"/>
    </location>
</feature>
<dbReference type="Pfam" id="PF02361">
    <property type="entry name" value="CbiQ"/>
    <property type="match status" value="1"/>
</dbReference>
<evidence type="ECO:0000256" key="1">
    <source>
        <dbReference type="ARBA" id="ARBA00004141"/>
    </source>
</evidence>
<organism evidence="6 7">
    <name type="scientific">Clostridium mobile</name>
    <dbReference type="NCBI Taxonomy" id="2841512"/>
    <lineage>
        <taxon>Bacteria</taxon>
        <taxon>Bacillati</taxon>
        <taxon>Bacillota</taxon>
        <taxon>Clostridia</taxon>
        <taxon>Eubacteriales</taxon>
        <taxon>Clostridiaceae</taxon>
        <taxon>Clostridium</taxon>
    </lineage>
</organism>
<keyword evidence="2 5" id="KW-0812">Transmembrane</keyword>
<sequence length="233" mass="27306">MLKLVIALSKRNKLTYIHPLEKIFMTILPIIIMGFIYNPMVIFGNIMIFFLMHIIIKNNMKIVANFAFKIAAFAAFSSLTFIFDYGLKYVYVIILKCLFSGLSLSFFTLTTPIEHILYYFSKNKWLTDICDIAKSMERFLMILDDEYNIMHNAMKSRGGFDGFSSKIKSTGKIAALLFVNTMERWKNIKDGLDSRCYRGYTPYIAIDFNFSYKRFIFICIYNFILIFLAIYLK</sequence>
<comment type="subcellular location">
    <subcellularLocation>
        <location evidence="1">Membrane</location>
        <topology evidence="1">Multi-pass membrane protein</topology>
    </subcellularLocation>
</comment>
<keyword evidence="7" id="KW-1185">Reference proteome</keyword>
<comment type="caution">
    <text evidence="6">The sequence shown here is derived from an EMBL/GenBank/DDBJ whole genome shotgun (WGS) entry which is preliminary data.</text>
</comment>
<accession>A0ABS6EK50</accession>
<dbReference type="InterPro" id="IPR003339">
    <property type="entry name" value="ABC/ECF_trnsptr_transmembrane"/>
</dbReference>
<keyword evidence="4 5" id="KW-0472">Membrane</keyword>
<evidence type="ECO:0000256" key="3">
    <source>
        <dbReference type="ARBA" id="ARBA00022989"/>
    </source>
</evidence>
<feature type="transmembrane region" description="Helical" evidence="5">
    <location>
        <begin position="23"/>
        <end position="50"/>
    </location>
</feature>
<keyword evidence="3 5" id="KW-1133">Transmembrane helix</keyword>
<dbReference type="InterPro" id="IPR052770">
    <property type="entry name" value="Cobalt_transport_CbiQ"/>
</dbReference>
<dbReference type="Proteomes" id="UP000726170">
    <property type="component" value="Unassembled WGS sequence"/>
</dbReference>
<evidence type="ECO:0000256" key="4">
    <source>
        <dbReference type="ARBA" id="ARBA00023136"/>
    </source>
</evidence>
<feature type="transmembrane region" description="Helical" evidence="5">
    <location>
        <begin position="62"/>
        <end position="83"/>
    </location>
</feature>
<name>A0ABS6EK50_9CLOT</name>
<proteinExistence type="predicted"/>
<protein>
    <submittedName>
        <fullName evidence="6">Cobalt ABC transporter permease</fullName>
    </submittedName>
</protein>
<feature type="transmembrane region" description="Helical" evidence="5">
    <location>
        <begin position="89"/>
        <end position="109"/>
    </location>
</feature>
<evidence type="ECO:0000313" key="7">
    <source>
        <dbReference type="Proteomes" id="UP000726170"/>
    </source>
</evidence>
<gene>
    <name evidence="6" type="ORF">KQI86_14810</name>
</gene>
<dbReference type="EMBL" id="JAHLQF010000003">
    <property type="protein sequence ID" value="MBU5485588.1"/>
    <property type="molecule type" value="Genomic_DNA"/>
</dbReference>
<evidence type="ECO:0000256" key="5">
    <source>
        <dbReference type="SAM" id="Phobius"/>
    </source>
</evidence>
<evidence type="ECO:0000313" key="6">
    <source>
        <dbReference type="EMBL" id="MBU5485588.1"/>
    </source>
</evidence>
<dbReference type="RefSeq" id="WP_216440121.1">
    <property type="nucleotide sequence ID" value="NZ_JAHLQF010000003.1"/>
</dbReference>
<reference evidence="6 7" key="1">
    <citation type="submission" date="2021-06" db="EMBL/GenBank/DDBJ databases">
        <authorList>
            <person name="Sun Q."/>
            <person name="Li D."/>
        </authorList>
    </citation>
    <scope>NUCLEOTIDE SEQUENCE [LARGE SCALE GENOMIC DNA]</scope>
    <source>
        <strain evidence="6 7">MSJ-11</strain>
    </source>
</reference>
<dbReference type="CDD" id="cd16914">
    <property type="entry name" value="EcfT"/>
    <property type="match status" value="1"/>
</dbReference>